<dbReference type="RefSeq" id="WP_380133922.1">
    <property type="nucleotide sequence ID" value="NZ_JBHTFY010000001.1"/>
</dbReference>
<keyword evidence="1" id="KW-0812">Transmembrane</keyword>
<organism evidence="2 3">
    <name type="scientific">Dactylosporangium darangshiense</name>
    <dbReference type="NCBI Taxonomy" id="579108"/>
    <lineage>
        <taxon>Bacteria</taxon>
        <taxon>Bacillati</taxon>
        <taxon>Actinomycetota</taxon>
        <taxon>Actinomycetes</taxon>
        <taxon>Micromonosporales</taxon>
        <taxon>Micromonosporaceae</taxon>
        <taxon>Dactylosporangium</taxon>
    </lineage>
</organism>
<keyword evidence="1" id="KW-1133">Transmembrane helix</keyword>
<comment type="caution">
    <text evidence="2">The sequence shown here is derived from an EMBL/GenBank/DDBJ whole genome shotgun (WGS) entry which is preliminary data.</text>
</comment>
<gene>
    <name evidence="2" type="ORF">GCM10022255_116650</name>
</gene>
<keyword evidence="1" id="KW-0472">Membrane</keyword>
<evidence type="ECO:0000313" key="2">
    <source>
        <dbReference type="EMBL" id="GAA4264299.1"/>
    </source>
</evidence>
<dbReference type="Proteomes" id="UP001500620">
    <property type="component" value="Unassembled WGS sequence"/>
</dbReference>
<feature type="transmembrane region" description="Helical" evidence="1">
    <location>
        <begin position="36"/>
        <end position="54"/>
    </location>
</feature>
<sequence>MFVFVFVAVTAAFLVTLVLGAVGLGQVEPLDAVAGLLDRVAVVVASTWLTALAIRSLRSV</sequence>
<keyword evidence="3" id="KW-1185">Reference proteome</keyword>
<evidence type="ECO:0000313" key="3">
    <source>
        <dbReference type="Proteomes" id="UP001500620"/>
    </source>
</evidence>
<evidence type="ECO:0000256" key="1">
    <source>
        <dbReference type="SAM" id="Phobius"/>
    </source>
</evidence>
<reference evidence="3" key="1">
    <citation type="journal article" date="2019" name="Int. J. Syst. Evol. Microbiol.">
        <title>The Global Catalogue of Microorganisms (GCM) 10K type strain sequencing project: providing services to taxonomists for standard genome sequencing and annotation.</title>
        <authorList>
            <consortium name="The Broad Institute Genomics Platform"/>
            <consortium name="The Broad Institute Genome Sequencing Center for Infectious Disease"/>
            <person name="Wu L."/>
            <person name="Ma J."/>
        </authorList>
    </citation>
    <scope>NUCLEOTIDE SEQUENCE [LARGE SCALE GENOMIC DNA]</scope>
    <source>
        <strain evidence="3">JCM 17441</strain>
    </source>
</reference>
<dbReference type="EMBL" id="BAABAT010000136">
    <property type="protein sequence ID" value="GAA4264299.1"/>
    <property type="molecule type" value="Genomic_DNA"/>
</dbReference>
<name>A0ABP8DWI1_9ACTN</name>
<protein>
    <submittedName>
        <fullName evidence="2">Uncharacterized protein</fullName>
    </submittedName>
</protein>
<proteinExistence type="predicted"/>
<accession>A0ABP8DWI1</accession>